<dbReference type="GO" id="GO:0003677">
    <property type="term" value="F:DNA binding"/>
    <property type="evidence" value="ECO:0007669"/>
    <property type="project" value="UniProtKB-KW"/>
</dbReference>
<dbReference type="GO" id="GO:0006355">
    <property type="term" value="P:regulation of DNA-templated transcription"/>
    <property type="evidence" value="ECO:0007669"/>
    <property type="project" value="InterPro"/>
</dbReference>
<dbReference type="Pfam" id="PF02365">
    <property type="entry name" value="NAM"/>
    <property type="match status" value="1"/>
</dbReference>
<dbReference type="Proteomes" id="UP000228380">
    <property type="component" value="Chromosome 13"/>
</dbReference>
<dbReference type="AlphaFoldDB" id="A0A8B7C7F9"/>
<dbReference type="InterPro" id="IPR003441">
    <property type="entry name" value="NAC-dom"/>
</dbReference>
<dbReference type="PANTHER" id="PTHR31744:SF92">
    <property type="entry name" value="NAC DOMAIN-CONTAINING PROTEIN 87"/>
    <property type="match status" value="1"/>
</dbReference>
<dbReference type="GO" id="GO:0005634">
    <property type="term" value="C:nucleus"/>
    <property type="evidence" value="ECO:0007669"/>
    <property type="project" value="UniProtKB-ARBA"/>
</dbReference>
<sequence length="376" mass="42247">MADAPVLDKGEEEGDSVDLPPGFRFHPTDEEIITYYLSPKALNGSFRATAMGEVDLNKCEPWDLPILFSCEGKSKMEEKERYYFCRRDRKYPTGTRTNRATEAGYWKATGKDKEIYRGRGILVGMKKTLVFYTGRAPRGEKTNWVMHEYRLEGKAPNSIIPATAKDDWVVCRVFHKNIGIKKSPVPGLERISSFGEDFLDSSTLPPLMDPSYYSSNIWPTQSYINEGEGFEFKGIPSSSASMPSYYSSMLGVENRRDVSLQASSGNQPENSVFYPQVPPQRPHFSLPEAASLGYLHHDDAMLRALAATNAASSAIRRPCKVEQYSNQSMISPSQETWPGAGRNTTEISSMVSKRYDDLDEPCSAASVMDFDSMWKY</sequence>
<feature type="domain" description="NAC" evidence="6">
    <location>
        <begin position="19"/>
        <end position="176"/>
    </location>
</feature>
<evidence type="ECO:0000313" key="7">
    <source>
        <dbReference type="Proteomes" id="UP000228380"/>
    </source>
</evidence>
<dbReference type="KEGG" id="pda:103709683"/>
<dbReference type="InterPro" id="IPR036093">
    <property type="entry name" value="NAC_dom_sf"/>
</dbReference>
<keyword evidence="3" id="KW-0804">Transcription</keyword>
<dbReference type="PROSITE" id="PS51005">
    <property type="entry name" value="NAC"/>
    <property type="match status" value="1"/>
</dbReference>
<keyword evidence="4" id="KW-0539">Nucleus</keyword>
<evidence type="ECO:0000256" key="4">
    <source>
        <dbReference type="ARBA" id="ARBA00023242"/>
    </source>
</evidence>
<keyword evidence="2" id="KW-0238">DNA-binding</keyword>
<evidence type="ECO:0000313" key="8">
    <source>
        <dbReference type="RefSeq" id="XP_008793365.1"/>
    </source>
</evidence>
<dbReference type="Gene3D" id="2.170.150.80">
    <property type="entry name" value="NAC domain"/>
    <property type="match status" value="1"/>
</dbReference>
<evidence type="ECO:0000256" key="1">
    <source>
        <dbReference type="ARBA" id="ARBA00023015"/>
    </source>
</evidence>
<evidence type="ECO:0000256" key="2">
    <source>
        <dbReference type="ARBA" id="ARBA00023125"/>
    </source>
</evidence>
<reference evidence="7" key="1">
    <citation type="journal article" date="2019" name="Nat. Commun.">
        <title>Genome-wide association mapping of date palm fruit traits.</title>
        <authorList>
            <person name="Hazzouri K.M."/>
            <person name="Gros-Balthazard M."/>
            <person name="Flowers J.M."/>
            <person name="Copetti D."/>
            <person name="Lemansour A."/>
            <person name="Lebrun M."/>
            <person name="Masmoudi K."/>
            <person name="Ferrand S."/>
            <person name="Dhar M.I."/>
            <person name="Fresquez Z.A."/>
            <person name="Rosas U."/>
            <person name="Zhang J."/>
            <person name="Talag J."/>
            <person name="Lee S."/>
            <person name="Kudrna D."/>
            <person name="Powell R.F."/>
            <person name="Leitch I.J."/>
            <person name="Krueger R.R."/>
            <person name="Wing R.A."/>
            <person name="Amiri K.M.A."/>
            <person name="Purugganan M.D."/>
        </authorList>
    </citation>
    <scope>NUCLEOTIDE SEQUENCE [LARGE SCALE GENOMIC DNA]</scope>
    <source>
        <strain evidence="7">cv. Khalas</strain>
    </source>
</reference>
<name>A0A8B7C7F9_PHODC</name>
<evidence type="ECO:0000256" key="3">
    <source>
        <dbReference type="ARBA" id="ARBA00023163"/>
    </source>
</evidence>
<proteinExistence type="predicted"/>
<dbReference type="GeneID" id="103709683"/>
<evidence type="ECO:0000259" key="6">
    <source>
        <dbReference type="PROSITE" id="PS51005"/>
    </source>
</evidence>
<keyword evidence="7" id="KW-1185">Reference proteome</keyword>
<dbReference type="RefSeq" id="XP_008793365.1">
    <property type="nucleotide sequence ID" value="XM_008795143.4"/>
</dbReference>
<evidence type="ECO:0000256" key="5">
    <source>
        <dbReference type="SAM" id="MobiDB-lite"/>
    </source>
</evidence>
<organism evidence="7 8">
    <name type="scientific">Phoenix dactylifera</name>
    <name type="common">Date palm</name>
    <dbReference type="NCBI Taxonomy" id="42345"/>
    <lineage>
        <taxon>Eukaryota</taxon>
        <taxon>Viridiplantae</taxon>
        <taxon>Streptophyta</taxon>
        <taxon>Embryophyta</taxon>
        <taxon>Tracheophyta</taxon>
        <taxon>Spermatophyta</taxon>
        <taxon>Magnoliopsida</taxon>
        <taxon>Liliopsida</taxon>
        <taxon>Arecaceae</taxon>
        <taxon>Coryphoideae</taxon>
        <taxon>Phoeniceae</taxon>
        <taxon>Phoenix</taxon>
    </lineage>
</organism>
<dbReference type="PANTHER" id="PTHR31744">
    <property type="entry name" value="PROTEIN CUP-SHAPED COTYLEDON 2-RELATED"/>
    <property type="match status" value="1"/>
</dbReference>
<feature type="region of interest" description="Disordered" evidence="5">
    <location>
        <begin position="1"/>
        <end position="21"/>
    </location>
</feature>
<gene>
    <name evidence="8" type="primary">LOC103709683</name>
</gene>
<reference evidence="8" key="2">
    <citation type="submission" date="2025-08" db="UniProtKB">
        <authorList>
            <consortium name="RefSeq"/>
        </authorList>
    </citation>
    <scope>IDENTIFICATION</scope>
    <source>
        <tissue evidence="8">Young leaves</tissue>
    </source>
</reference>
<accession>A0A8B7C7F9</accession>
<dbReference type="SUPFAM" id="SSF101941">
    <property type="entry name" value="NAC domain"/>
    <property type="match status" value="1"/>
</dbReference>
<protein>
    <submittedName>
        <fullName evidence="8">NAC domain-containing protein 92-like isoform X1</fullName>
    </submittedName>
</protein>
<dbReference type="FunFam" id="2.170.150.80:FF:000006">
    <property type="entry name" value="NAC domain-containing protein 100-like"/>
    <property type="match status" value="1"/>
</dbReference>
<dbReference type="OrthoDB" id="1424968at2759"/>
<keyword evidence="1" id="KW-0805">Transcription regulation</keyword>